<evidence type="ECO:0000256" key="1">
    <source>
        <dbReference type="SAM" id="MobiDB-lite"/>
    </source>
</evidence>
<comment type="caution">
    <text evidence="2">The sequence shown here is derived from an EMBL/GenBank/DDBJ whole genome shotgun (WGS) entry which is preliminary data.</text>
</comment>
<feature type="compositionally biased region" description="Low complexity" evidence="1">
    <location>
        <begin position="55"/>
        <end position="89"/>
    </location>
</feature>
<dbReference type="EMBL" id="JANIIK010000111">
    <property type="protein sequence ID" value="KAJ3594519.1"/>
    <property type="molecule type" value="Genomic_DNA"/>
</dbReference>
<feature type="region of interest" description="Disordered" evidence="1">
    <location>
        <begin position="469"/>
        <end position="512"/>
    </location>
</feature>
<feature type="region of interest" description="Disordered" evidence="1">
    <location>
        <begin position="435"/>
        <end position="457"/>
    </location>
</feature>
<feature type="region of interest" description="Disordered" evidence="1">
    <location>
        <begin position="587"/>
        <end position="661"/>
    </location>
</feature>
<accession>A0A9Q0ID98</accession>
<feature type="compositionally biased region" description="Polar residues" evidence="1">
    <location>
        <begin position="630"/>
        <end position="658"/>
    </location>
</feature>
<feature type="region of interest" description="Disordered" evidence="1">
    <location>
        <begin position="941"/>
        <end position="961"/>
    </location>
</feature>
<dbReference type="Proteomes" id="UP001148018">
    <property type="component" value="Unassembled WGS sequence"/>
</dbReference>
<evidence type="ECO:0008006" key="4">
    <source>
        <dbReference type="Google" id="ProtNLM"/>
    </source>
</evidence>
<feature type="compositionally biased region" description="Acidic residues" evidence="1">
    <location>
        <begin position="469"/>
        <end position="481"/>
    </location>
</feature>
<dbReference type="OrthoDB" id="9045614at2759"/>
<keyword evidence="3" id="KW-1185">Reference proteome</keyword>
<dbReference type="PANTHER" id="PTHR21510:SF16">
    <property type="entry name" value="PROTEIN AKNAD1"/>
    <property type="match status" value="1"/>
</dbReference>
<reference evidence="2" key="1">
    <citation type="submission" date="2022-07" db="EMBL/GenBank/DDBJ databases">
        <title>Chromosome-level genome of Muraenolepis orangiensis.</title>
        <authorList>
            <person name="Kim J."/>
        </authorList>
    </citation>
    <scope>NUCLEOTIDE SEQUENCE</scope>
    <source>
        <strain evidence="2">KU_S4_2022</strain>
        <tissue evidence="2">Muscle</tissue>
    </source>
</reference>
<dbReference type="PANTHER" id="PTHR21510">
    <property type="entry name" value="AKNA DOMAIN-CONTAINING PROTEIN"/>
    <property type="match status" value="1"/>
</dbReference>
<evidence type="ECO:0000313" key="2">
    <source>
        <dbReference type="EMBL" id="KAJ3594519.1"/>
    </source>
</evidence>
<feature type="compositionally biased region" description="Basic and acidic residues" evidence="1">
    <location>
        <begin position="812"/>
        <end position="827"/>
    </location>
</feature>
<feature type="region of interest" description="Disordered" evidence="1">
    <location>
        <begin position="297"/>
        <end position="329"/>
    </location>
</feature>
<dbReference type="AlphaFoldDB" id="A0A9Q0ID98"/>
<name>A0A9Q0ID98_9TELE</name>
<evidence type="ECO:0000313" key="3">
    <source>
        <dbReference type="Proteomes" id="UP001148018"/>
    </source>
</evidence>
<proteinExistence type="predicted"/>
<organism evidence="2 3">
    <name type="scientific">Muraenolepis orangiensis</name>
    <name type="common">Patagonian moray cod</name>
    <dbReference type="NCBI Taxonomy" id="630683"/>
    <lineage>
        <taxon>Eukaryota</taxon>
        <taxon>Metazoa</taxon>
        <taxon>Chordata</taxon>
        <taxon>Craniata</taxon>
        <taxon>Vertebrata</taxon>
        <taxon>Euteleostomi</taxon>
        <taxon>Actinopterygii</taxon>
        <taxon>Neopterygii</taxon>
        <taxon>Teleostei</taxon>
        <taxon>Neoteleostei</taxon>
        <taxon>Acanthomorphata</taxon>
        <taxon>Zeiogadaria</taxon>
        <taxon>Gadariae</taxon>
        <taxon>Gadiformes</taxon>
        <taxon>Muraenolepidoidei</taxon>
        <taxon>Muraenolepididae</taxon>
        <taxon>Muraenolepis</taxon>
    </lineage>
</organism>
<protein>
    <recommendedName>
        <fullName evidence="4">AKNA domain-containing protein</fullName>
    </recommendedName>
</protein>
<feature type="region of interest" description="Disordered" evidence="1">
    <location>
        <begin position="203"/>
        <end position="236"/>
    </location>
</feature>
<feature type="compositionally biased region" description="Polar residues" evidence="1">
    <location>
        <begin position="596"/>
        <end position="610"/>
    </location>
</feature>
<feature type="region of interest" description="Disordered" evidence="1">
    <location>
        <begin position="747"/>
        <end position="836"/>
    </location>
</feature>
<dbReference type="InterPro" id="IPR052655">
    <property type="entry name" value="AKNA_Centrosome-Trans_reg"/>
</dbReference>
<sequence>MEDSDEDIEGRDSSHPPRTAVLWEKCIQQSIFVDLSEDESLHFSDLESSFLVHLSQAESASSEASLHLSGSAELSALEDSSSSECSGASSKDDENLMKARSNHSLKQGTPPRPTNTQGKPPCTQDNEDLGPNTSDEDQDDLPYDASPCNPSERQSEDQRPSTMEPGVEMDNALLARARSLSELKYGQGQVHYRLPDFSKVAPKVKIPKAPSGPPTPSGSRPAVQPPSTMHRAQSSPGILGLISRVLEDSVQPQERPYVFPDQEEHAAPVMVHHLQAEYDKLLTKYAEAENLIDEMRLGNKGLPGSHFESPAPPSPPAENQPSEPTDGERMTTELRDIIREFMEKVEEFKVNLNKTSISLADQQMMLRSMMEAQDQLQRQYIDKKEAHRALEMQNYIGLCRNTGTFDPDRLVEGDIFRVGMQLEDVKEIIDRNVCDQLSPPHRTSTPTSVPPMPPPLGVSAAYELWRAAEDEEEEVGADSELEQSRESSPTHSSEHSGPAPQFPHTDPHGLEDSLEGLDIAATVDNEDDEEEQRVEKICSFSEGKLCDGVLAHRIVSPETDSGFGSSDLLQPGGGTYQSKLLTESATAVVRPPSDGLSASDSEYSSSNLQTAIHPPTPTHQPTKRRRRRSSLPTASQSESPMTGLQSVSCQTRVPTTTPGCGATSAVEMWVESTTKDLHPSRTKRAQHHLSDPTLGTAMHAPQRGGQLHSCSCNSEALVALQTEVSRLKAELEDGLVQLPHLSQKMDNLASKYRLDRQDRRSKTRPRSQPRKSCNSVWKPLGSRSGVWEDGSNPASTTDSGKPDDSMVMLRFHTGEDVRRVRSKEKPRLLSPPPLQKPLLQINYTSSCSLPASYKVREPTQPASNHRKRSVQSDSALLPSNVFFRRTPSPALECLRKGSGRRGSKEEEMNQTLDLAIEAARCMKRTTDRMAKSLSADLAKAQLHRKLQHAQQPPGGRRGAAP</sequence>
<gene>
    <name evidence="2" type="ORF">NHX12_003826</name>
</gene>
<feature type="compositionally biased region" description="Polar residues" evidence="1">
    <location>
        <begin position="225"/>
        <end position="236"/>
    </location>
</feature>
<feature type="region of interest" description="Disordered" evidence="1">
    <location>
        <begin position="55"/>
        <end position="172"/>
    </location>
</feature>